<keyword evidence="1" id="KW-0812">Transmembrane</keyword>
<evidence type="ECO:0000313" key="2">
    <source>
        <dbReference type="EMBL" id="SHF18735.1"/>
    </source>
</evidence>
<dbReference type="Proteomes" id="UP000184423">
    <property type="component" value="Unassembled WGS sequence"/>
</dbReference>
<evidence type="ECO:0000256" key="1">
    <source>
        <dbReference type="SAM" id="Phobius"/>
    </source>
</evidence>
<dbReference type="InterPro" id="IPR012902">
    <property type="entry name" value="N_methyl_site"/>
</dbReference>
<organism evidence="2 3">
    <name type="scientific">Caloramator proteoclasticus DSM 10124</name>
    <dbReference type="NCBI Taxonomy" id="1121262"/>
    <lineage>
        <taxon>Bacteria</taxon>
        <taxon>Bacillati</taxon>
        <taxon>Bacillota</taxon>
        <taxon>Clostridia</taxon>
        <taxon>Eubacteriales</taxon>
        <taxon>Clostridiaceae</taxon>
        <taxon>Caloramator</taxon>
    </lineage>
</organism>
<sequence length="59" mass="6626">MKRRKGYTLVELLVAFAIFAILIIPVSGMINSAIRGNKSSKEKLELVNIFNLNYSPTKN</sequence>
<evidence type="ECO:0000313" key="3">
    <source>
        <dbReference type="Proteomes" id="UP000184423"/>
    </source>
</evidence>
<keyword evidence="3" id="KW-1185">Reference proteome</keyword>
<dbReference type="NCBIfam" id="TIGR02532">
    <property type="entry name" value="IV_pilin_GFxxxE"/>
    <property type="match status" value="1"/>
</dbReference>
<gene>
    <name evidence="2" type="ORF">SAMN02746091_01957</name>
</gene>
<keyword evidence="1" id="KW-1133">Transmembrane helix</keyword>
<dbReference type="RefSeq" id="WP_073249365.1">
    <property type="nucleotide sequence ID" value="NZ_FQVG01000040.1"/>
</dbReference>
<feature type="transmembrane region" description="Helical" evidence="1">
    <location>
        <begin position="12"/>
        <end position="34"/>
    </location>
</feature>
<dbReference type="Pfam" id="PF07963">
    <property type="entry name" value="N_methyl"/>
    <property type="match status" value="1"/>
</dbReference>
<accession>A0A1M4ZLA5</accession>
<reference evidence="3" key="1">
    <citation type="submission" date="2016-11" db="EMBL/GenBank/DDBJ databases">
        <authorList>
            <person name="Varghese N."/>
            <person name="Submissions S."/>
        </authorList>
    </citation>
    <scope>NUCLEOTIDE SEQUENCE [LARGE SCALE GENOMIC DNA]</scope>
    <source>
        <strain evidence="3">DSM 10124</strain>
    </source>
</reference>
<protein>
    <submittedName>
        <fullName evidence="2">Prepilin-type N-terminal cleavage/methylation domain-containing protein</fullName>
    </submittedName>
</protein>
<keyword evidence="1" id="KW-0472">Membrane</keyword>
<name>A0A1M4ZLA5_9CLOT</name>
<proteinExistence type="predicted"/>
<dbReference type="EMBL" id="FQVG01000040">
    <property type="protein sequence ID" value="SHF18735.1"/>
    <property type="molecule type" value="Genomic_DNA"/>
</dbReference>
<dbReference type="AlphaFoldDB" id="A0A1M4ZLA5"/>